<comment type="caution">
    <text evidence="2">The sequence shown here is derived from an EMBL/GenBank/DDBJ whole genome shotgun (WGS) entry which is preliminary data.</text>
</comment>
<feature type="domain" description="SnoaL-like" evidence="1">
    <location>
        <begin position="9"/>
        <end position="103"/>
    </location>
</feature>
<keyword evidence="3" id="KW-1185">Reference proteome</keyword>
<dbReference type="Gene3D" id="3.10.450.50">
    <property type="match status" value="1"/>
</dbReference>
<dbReference type="InterPro" id="IPR032710">
    <property type="entry name" value="NTF2-like_dom_sf"/>
</dbReference>
<gene>
    <name evidence="2" type="ORF">BKA16_001684</name>
</gene>
<dbReference type="SUPFAM" id="SSF54427">
    <property type="entry name" value="NTF2-like"/>
    <property type="match status" value="1"/>
</dbReference>
<dbReference type="InterPro" id="IPR037401">
    <property type="entry name" value="SnoaL-like"/>
</dbReference>
<reference evidence="2 3" key="1">
    <citation type="submission" date="2020-08" db="EMBL/GenBank/DDBJ databases">
        <title>Sequencing the genomes of 1000 actinobacteria strains.</title>
        <authorList>
            <person name="Klenk H.-P."/>
        </authorList>
    </citation>
    <scope>NUCLEOTIDE SEQUENCE [LARGE SCALE GENOMIC DNA]</scope>
    <source>
        <strain evidence="2 3">DSM 45298</strain>
    </source>
</reference>
<keyword evidence="2" id="KW-0413">Isomerase</keyword>
<evidence type="ECO:0000313" key="3">
    <source>
        <dbReference type="Proteomes" id="UP000551501"/>
    </source>
</evidence>
<evidence type="ECO:0000313" key="2">
    <source>
        <dbReference type="EMBL" id="MBB4135132.1"/>
    </source>
</evidence>
<dbReference type="Pfam" id="PF12680">
    <property type="entry name" value="SnoaL_2"/>
    <property type="match status" value="1"/>
</dbReference>
<dbReference type="GO" id="GO:0016853">
    <property type="term" value="F:isomerase activity"/>
    <property type="evidence" value="ECO:0007669"/>
    <property type="project" value="UniProtKB-KW"/>
</dbReference>
<organism evidence="2 3">
    <name type="scientific">Gordonia humi</name>
    <dbReference type="NCBI Taxonomy" id="686429"/>
    <lineage>
        <taxon>Bacteria</taxon>
        <taxon>Bacillati</taxon>
        <taxon>Actinomycetota</taxon>
        <taxon>Actinomycetes</taxon>
        <taxon>Mycobacteriales</taxon>
        <taxon>Gordoniaceae</taxon>
        <taxon>Gordonia</taxon>
    </lineage>
</organism>
<dbReference type="EMBL" id="JACIFP010000001">
    <property type="protein sequence ID" value="MBB4135132.1"/>
    <property type="molecule type" value="Genomic_DNA"/>
</dbReference>
<dbReference type="Proteomes" id="UP000551501">
    <property type="component" value="Unassembled WGS sequence"/>
</dbReference>
<accession>A0A840ETV6</accession>
<proteinExistence type="predicted"/>
<evidence type="ECO:0000259" key="1">
    <source>
        <dbReference type="Pfam" id="PF12680"/>
    </source>
</evidence>
<dbReference type="AlphaFoldDB" id="A0A840ETV6"/>
<name>A0A840ETV6_9ACTN</name>
<sequence length="114" mass="12558">MSTSSTGWVTEYYAAWDRADADQIMQWFTDDIVLEDVPTGHIATGVAQARAFVEHAIAMTPGTTYEIVHSAVTDDAFATEWIMRPAGLRGSSVGTIRDGRITSNRDYWNAASVR</sequence>
<dbReference type="RefSeq" id="WP_183370224.1">
    <property type="nucleotide sequence ID" value="NZ_BAABHL010000076.1"/>
</dbReference>
<protein>
    <submittedName>
        <fullName evidence="2">Ketosteroid isomerase-like protein</fullName>
    </submittedName>
</protein>